<dbReference type="Proteomes" id="UP001230220">
    <property type="component" value="Unassembled WGS sequence"/>
</dbReference>
<proteinExistence type="predicted"/>
<reference evidence="1 2" key="1">
    <citation type="submission" date="2023-07" db="EMBL/GenBank/DDBJ databases">
        <title>Genomic Encyclopedia of Type Strains, Phase IV (KMG-IV): sequencing the most valuable type-strain genomes for metagenomic binning, comparative biology and taxonomic classification.</title>
        <authorList>
            <person name="Goeker M."/>
        </authorList>
    </citation>
    <scope>NUCLEOTIDE SEQUENCE [LARGE SCALE GENOMIC DNA]</scope>
    <source>
        <strain evidence="1 2">DSM 16784</strain>
    </source>
</reference>
<sequence length="60" mass="7111">MKPLHTESEYDKHAKRMIAFMKKMHKDREKMTESEKRKLAFDNLYGAGLITKDGKIKDLK</sequence>
<accession>A0ABU0E6X6</accession>
<protein>
    <submittedName>
        <fullName evidence="1">Uncharacterized protein</fullName>
    </submittedName>
</protein>
<gene>
    <name evidence="1" type="ORF">J2S15_003412</name>
</gene>
<keyword evidence="2" id="KW-1185">Reference proteome</keyword>
<evidence type="ECO:0000313" key="1">
    <source>
        <dbReference type="EMBL" id="MDQ0362658.1"/>
    </source>
</evidence>
<dbReference type="RefSeq" id="WP_307410470.1">
    <property type="nucleotide sequence ID" value="NZ_JAUSUR010000007.1"/>
</dbReference>
<evidence type="ECO:0000313" key="2">
    <source>
        <dbReference type="Proteomes" id="UP001230220"/>
    </source>
</evidence>
<dbReference type="EMBL" id="JAUSUR010000007">
    <property type="protein sequence ID" value="MDQ0362658.1"/>
    <property type="molecule type" value="Genomic_DNA"/>
</dbReference>
<organism evidence="1 2">
    <name type="scientific">Breznakia pachnodae</name>
    <dbReference type="NCBI Taxonomy" id="265178"/>
    <lineage>
        <taxon>Bacteria</taxon>
        <taxon>Bacillati</taxon>
        <taxon>Bacillota</taxon>
        <taxon>Erysipelotrichia</taxon>
        <taxon>Erysipelotrichales</taxon>
        <taxon>Erysipelotrichaceae</taxon>
        <taxon>Breznakia</taxon>
    </lineage>
</organism>
<comment type="caution">
    <text evidence="1">The sequence shown here is derived from an EMBL/GenBank/DDBJ whole genome shotgun (WGS) entry which is preliminary data.</text>
</comment>
<name>A0ABU0E6X6_9FIRM</name>